<comment type="subcellular location">
    <subcellularLocation>
        <location evidence="1">Cell membrane</location>
        <topology evidence="1">Multi-pass membrane protein</topology>
    </subcellularLocation>
</comment>
<evidence type="ECO:0000256" key="1">
    <source>
        <dbReference type="ARBA" id="ARBA00004651"/>
    </source>
</evidence>
<proteinExistence type="predicted"/>
<keyword evidence="4 6" id="KW-1133">Transmembrane helix</keyword>
<feature type="transmembrane region" description="Helical" evidence="6">
    <location>
        <begin position="292"/>
        <end position="315"/>
    </location>
</feature>
<dbReference type="PANTHER" id="PTHR35007">
    <property type="entry name" value="INTEGRAL MEMBRANE PROTEIN-RELATED"/>
    <property type="match status" value="1"/>
</dbReference>
<evidence type="ECO:0000256" key="4">
    <source>
        <dbReference type="ARBA" id="ARBA00022989"/>
    </source>
</evidence>
<keyword evidence="3 6" id="KW-0812">Transmembrane</keyword>
<feature type="domain" description="Type II secretion system protein TadB-like N-terminal" evidence="8">
    <location>
        <begin position="4"/>
        <end position="140"/>
    </location>
</feature>
<feature type="domain" description="Type II secretion system protein GspF" evidence="7">
    <location>
        <begin position="152"/>
        <end position="276"/>
    </location>
</feature>
<reference evidence="9 10" key="1">
    <citation type="submission" date="2020-02" db="EMBL/GenBank/DDBJ databases">
        <title>complete genome sequence of Rhodobacteraceae bacterium.</title>
        <authorList>
            <person name="Park J."/>
            <person name="Kim Y.-S."/>
            <person name="Kim K.-H."/>
        </authorList>
    </citation>
    <scope>NUCLEOTIDE SEQUENCE [LARGE SCALE GENOMIC DNA]</scope>
    <source>
        <strain evidence="9 10">RR4-56</strain>
    </source>
</reference>
<dbReference type="EMBL" id="CP049056">
    <property type="protein sequence ID" value="QIE57222.1"/>
    <property type="molecule type" value="Genomic_DNA"/>
</dbReference>
<gene>
    <name evidence="9" type="ORF">G5B40_18305</name>
</gene>
<evidence type="ECO:0000256" key="3">
    <source>
        <dbReference type="ARBA" id="ARBA00022692"/>
    </source>
</evidence>
<dbReference type="AlphaFoldDB" id="A0A7M3T5E1"/>
<evidence type="ECO:0000313" key="9">
    <source>
        <dbReference type="EMBL" id="QIE57222.1"/>
    </source>
</evidence>
<dbReference type="KEGG" id="hdh:G5B40_18305"/>
<dbReference type="Pfam" id="PF19360">
    <property type="entry name" value="TadB_TadC_N"/>
    <property type="match status" value="1"/>
</dbReference>
<feature type="transmembrane region" description="Helical" evidence="6">
    <location>
        <begin position="260"/>
        <end position="280"/>
    </location>
</feature>
<dbReference type="GO" id="GO:0005886">
    <property type="term" value="C:plasma membrane"/>
    <property type="evidence" value="ECO:0007669"/>
    <property type="project" value="UniProtKB-SubCell"/>
</dbReference>
<name>A0A7M3T5E1_9RHOB</name>
<dbReference type="Pfam" id="PF00482">
    <property type="entry name" value="T2SSF"/>
    <property type="match status" value="1"/>
</dbReference>
<protein>
    <submittedName>
        <fullName evidence="9">Type II secretion system F family protein</fullName>
    </submittedName>
</protein>
<sequence>MLGPLLYAMIFIGVLMIVEGVYLLIYGKSHSRESKVNRRLRMLQQGADREEVLVKLRKERERHQNARGVPLLSIVFHKAAQANIAIAPTTIVAIMAAIAAVAFIVFSIGTSASLVVRLAVALALGYATVFLWLRNRAKRRLQLFEEQLPDAIDLIVRSLRIGHPFTAAIGIIAQEMPDPLGTEFGVISDENAYGMPVTESLDRLAARVDVPDLRYLAVAVTIQVQSGGNLAEILDGLSQVVRARFKLFRKVAAITAEARWSGWFLSIFPIIALLLVQIVQPDYYDRVSDHPLFAPGAAIVTILLVVNVFFMRWMVNIRV</sequence>
<keyword evidence="5 6" id="KW-0472">Membrane</keyword>
<evidence type="ECO:0000313" key="10">
    <source>
        <dbReference type="Proteomes" id="UP000503336"/>
    </source>
</evidence>
<evidence type="ECO:0000256" key="5">
    <source>
        <dbReference type="ARBA" id="ARBA00023136"/>
    </source>
</evidence>
<evidence type="ECO:0000256" key="2">
    <source>
        <dbReference type="ARBA" id="ARBA00022475"/>
    </source>
</evidence>
<organism evidence="9 10">
    <name type="scientific">Pikeienuella piscinae</name>
    <dbReference type="NCBI Taxonomy" id="2748098"/>
    <lineage>
        <taxon>Bacteria</taxon>
        <taxon>Pseudomonadati</taxon>
        <taxon>Pseudomonadota</taxon>
        <taxon>Alphaproteobacteria</taxon>
        <taxon>Rhodobacterales</taxon>
        <taxon>Paracoccaceae</taxon>
        <taxon>Pikeienuella</taxon>
    </lineage>
</organism>
<dbReference type="RefSeq" id="WP_165101741.1">
    <property type="nucleotide sequence ID" value="NZ_CP049056.1"/>
</dbReference>
<dbReference type="Proteomes" id="UP000503336">
    <property type="component" value="Chromosome"/>
</dbReference>
<keyword evidence="2" id="KW-1003">Cell membrane</keyword>
<dbReference type="InterPro" id="IPR045824">
    <property type="entry name" value="T2SS_TadB-like_N"/>
</dbReference>
<feature type="transmembrane region" description="Helical" evidence="6">
    <location>
        <begin position="6"/>
        <end position="25"/>
    </location>
</feature>
<evidence type="ECO:0000256" key="6">
    <source>
        <dbReference type="SAM" id="Phobius"/>
    </source>
</evidence>
<feature type="transmembrane region" description="Helical" evidence="6">
    <location>
        <begin position="84"/>
        <end position="108"/>
    </location>
</feature>
<accession>A0A7M3T5E1</accession>
<evidence type="ECO:0000259" key="8">
    <source>
        <dbReference type="Pfam" id="PF19360"/>
    </source>
</evidence>
<feature type="transmembrane region" description="Helical" evidence="6">
    <location>
        <begin position="114"/>
        <end position="133"/>
    </location>
</feature>
<keyword evidence="10" id="KW-1185">Reference proteome</keyword>
<dbReference type="InterPro" id="IPR018076">
    <property type="entry name" value="T2SS_GspF_dom"/>
</dbReference>
<evidence type="ECO:0000259" key="7">
    <source>
        <dbReference type="Pfam" id="PF00482"/>
    </source>
</evidence>
<dbReference type="PANTHER" id="PTHR35007:SF1">
    <property type="entry name" value="PILUS ASSEMBLY PROTEIN"/>
    <property type="match status" value="1"/>
</dbReference>